<evidence type="ECO:0000256" key="2">
    <source>
        <dbReference type="ARBA" id="ARBA00007749"/>
    </source>
</evidence>
<dbReference type="InterPro" id="IPR051013">
    <property type="entry name" value="MBL_superfamily_lactonases"/>
</dbReference>
<evidence type="ECO:0000313" key="8">
    <source>
        <dbReference type="Proteomes" id="UP000076871"/>
    </source>
</evidence>
<keyword evidence="8" id="KW-1185">Reference proteome</keyword>
<comment type="cofactor">
    <cofactor evidence="1">
        <name>Zn(2+)</name>
        <dbReference type="ChEBI" id="CHEBI:29105"/>
    </cofactor>
</comment>
<keyword evidence="3" id="KW-0479">Metal-binding</keyword>
<dbReference type="InterPro" id="IPR001279">
    <property type="entry name" value="Metallo-B-lactamas"/>
</dbReference>
<dbReference type="RefSeq" id="XP_040757654.1">
    <property type="nucleotide sequence ID" value="XM_040905296.1"/>
</dbReference>
<dbReference type="GeneID" id="63822326"/>
<dbReference type="GO" id="GO:0046872">
    <property type="term" value="F:metal ion binding"/>
    <property type="evidence" value="ECO:0007669"/>
    <property type="project" value="UniProtKB-KW"/>
</dbReference>
<accession>A0A165AYU9</accession>
<protein>
    <recommendedName>
        <fullName evidence="6">Metallo-beta-lactamase domain-containing protein</fullName>
    </recommendedName>
</protein>
<dbReference type="CDD" id="cd07730">
    <property type="entry name" value="metallo-hydrolase-like_MBL-fold"/>
    <property type="match status" value="1"/>
</dbReference>
<keyword evidence="4" id="KW-0378">Hydrolase</keyword>
<feature type="domain" description="Metallo-beta-lactamase" evidence="6">
    <location>
        <begin position="97"/>
        <end position="205"/>
    </location>
</feature>
<proteinExistence type="inferred from homology"/>
<dbReference type="Gene3D" id="3.60.15.10">
    <property type="entry name" value="Ribonuclease Z/Hydroxyacylglutathione hydrolase-like"/>
    <property type="match status" value="1"/>
</dbReference>
<evidence type="ECO:0000256" key="1">
    <source>
        <dbReference type="ARBA" id="ARBA00001947"/>
    </source>
</evidence>
<dbReference type="SUPFAM" id="SSF56281">
    <property type="entry name" value="Metallo-hydrolase/oxidoreductase"/>
    <property type="match status" value="1"/>
</dbReference>
<dbReference type="InParanoid" id="A0A165AYU9"/>
<dbReference type="Proteomes" id="UP000076871">
    <property type="component" value="Unassembled WGS sequence"/>
</dbReference>
<dbReference type="PANTHER" id="PTHR42978:SF2">
    <property type="entry name" value="102 KBASES UNSTABLE REGION: FROM 1 TO 119443"/>
    <property type="match status" value="1"/>
</dbReference>
<evidence type="ECO:0000313" key="7">
    <source>
        <dbReference type="EMBL" id="KZS99913.1"/>
    </source>
</evidence>
<dbReference type="OrthoDB" id="10250730at2759"/>
<organism evidence="7 8">
    <name type="scientific">Laetiporus sulphureus 93-53</name>
    <dbReference type="NCBI Taxonomy" id="1314785"/>
    <lineage>
        <taxon>Eukaryota</taxon>
        <taxon>Fungi</taxon>
        <taxon>Dikarya</taxon>
        <taxon>Basidiomycota</taxon>
        <taxon>Agaricomycotina</taxon>
        <taxon>Agaricomycetes</taxon>
        <taxon>Polyporales</taxon>
        <taxon>Laetiporus</taxon>
    </lineage>
</organism>
<evidence type="ECO:0000256" key="4">
    <source>
        <dbReference type="ARBA" id="ARBA00022801"/>
    </source>
</evidence>
<dbReference type="InterPro" id="IPR036866">
    <property type="entry name" value="RibonucZ/Hydroxyglut_hydro"/>
</dbReference>
<keyword evidence="5" id="KW-0862">Zinc</keyword>
<evidence type="ECO:0000259" key="6">
    <source>
        <dbReference type="Pfam" id="PF00753"/>
    </source>
</evidence>
<gene>
    <name evidence="7" type="ORF">LAESUDRAFT_667350</name>
</gene>
<dbReference type="EMBL" id="KV427706">
    <property type="protein sequence ID" value="KZS99913.1"/>
    <property type="molecule type" value="Genomic_DNA"/>
</dbReference>
<sequence>MAATLPPPGSYQAYIEVSALEAGIIHLPLQLFVAGSDPSEIRTCPSLAFSLRHSITREHLVFDLGIRRNTESYPPIVRGAIAKWMPVTVPQSVDESLKSGGIPPQEVSTIILSHLHFDHVGDPSAFPNATFIIGEGGEGLMKGGFPANPQSDVLQDTVPIDRTRSLTAENFSTSVGPFPRAFDYFGDGSLFLIDAVGHCAGHINVLARTSSAGSWIYLAADTAHDVGLLTGEKSIAFTIDPSGRLQCAHANKDEAEEHIRRVGQLLKLPHVHVLLAHDWEWYEKNKGGEAFLPGIISPLM</sequence>
<comment type="similarity">
    <text evidence="2">Belongs to the metallo-beta-lactamase superfamily.</text>
</comment>
<name>A0A165AYU9_9APHY</name>
<dbReference type="GO" id="GO:0016787">
    <property type="term" value="F:hydrolase activity"/>
    <property type="evidence" value="ECO:0007669"/>
    <property type="project" value="UniProtKB-KW"/>
</dbReference>
<evidence type="ECO:0000256" key="5">
    <source>
        <dbReference type="ARBA" id="ARBA00022833"/>
    </source>
</evidence>
<dbReference type="STRING" id="1314785.A0A165AYU9"/>
<dbReference type="PANTHER" id="PTHR42978">
    <property type="entry name" value="QUORUM-QUENCHING LACTONASE YTNP-RELATED-RELATED"/>
    <property type="match status" value="1"/>
</dbReference>
<evidence type="ECO:0000256" key="3">
    <source>
        <dbReference type="ARBA" id="ARBA00022723"/>
    </source>
</evidence>
<dbReference type="AlphaFoldDB" id="A0A165AYU9"/>
<dbReference type="Pfam" id="PF00753">
    <property type="entry name" value="Lactamase_B"/>
    <property type="match status" value="1"/>
</dbReference>
<reference evidence="7 8" key="1">
    <citation type="journal article" date="2016" name="Mol. Biol. Evol.">
        <title>Comparative Genomics of Early-Diverging Mushroom-Forming Fungi Provides Insights into the Origins of Lignocellulose Decay Capabilities.</title>
        <authorList>
            <person name="Nagy L.G."/>
            <person name="Riley R."/>
            <person name="Tritt A."/>
            <person name="Adam C."/>
            <person name="Daum C."/>
            <person name="Floudas D."/>
            <person name="Sun H."/>
            <person name="Yadav J.S."/>
            <person name="Pangilinan J."/>
            <person name="Larsson K.H."/>
            <person name="Matsuura K."/>
            <person name="Barry K."/>
            <person name="Labutti K."/>
            <person name="Kuo R."/>
            <person name="Ohm R.A."/>
            <person name="Bhattacharya S.S."/>
            <person name="Shirouzu T."/>
            <person name="Yoshinaga Y."/>
            <person name="Martin F.M."/>
            <person name="Grigoriev I.V."/>
            <person name="Hibbett D.S."/>
        </authorList>
    </citation>
    <scope>NUCLEOTIDE SEQUENCE [LARGE SCALE GENOMIC DNA]</scope>
    <source>
        <strain evidence="7 8">93-53</strain>
    </source>
</reference>